<feature type="non-terminal residue" evidence="1">
    <location>
        <position position="34"/>
    </location>
</feature>
<protein>
    <submittedName>
        <fullName evidence="1">Uncharacterized protein</fullName>
    </submittedName>
</protein>
<gene>
    <name evidence="1" type="ORF">X975_25279</name>
</gene>
<evidence type="ECO:0000313" key="1">
    <source>
        <dbReference type="EMBL" id="KFM58185.1"/>
    </source>
</evidence>
<evidence type="ECO:0000313" key="2">
    <source>
        <dbReference type="Proteomes" id="UP000054359"/>
    </source>
</evidence>
<dbReference type="AlphaFoldDB" id="A0A087SZ96"/>
<keyword evidence="2" id="KW-1185">Reference proteome</keyword>
<reference evidence="1 2" key="1">
    <citation type="submission" date="2013-11" db="EMBL/GenBank/DDBJ databases">
        <title>Genome sequencing of Stegodyphus mimosarum.</title>
        <authorList>
            <person name="Bechsgaard J."/>
        </authorList>
    </citation>
    <scope>NUCLEOTIDE SEQUENCE [LARGE SCALE GENOMIC DNA]</scope>
</reference>
<name>A0A087SZ96_STEMI</name>
<dbReference type="EMBL" id="KK112645">
    <property type="protein sequence ID" value="KFM58185.1"/>
    <property type="molecule type" value="Genomic_DNA"/>
</dbReference>
<sequence length="34" mass="3958">MNEAGEKELALFQAIRPRHRSSLFVEVLGYLWPV</sequence>
<organism evidence="1 2">
    <name type="scientific">Stegodyphus mimosarum</name>
    <name type="common">African social velvet spider</name>
    <dbReference type="NCBI Taxonomy" id="407821"/>
    <lineage>
        <taxon>Eukaryota</taxon>
        <taxon>Metazoa</taxon>
        <taxon>Ecdysozoa</taxon>
        <taxon>Arthropoda</taxon>
        <taxon>Chelicerata</taxon>
        <taxon>Arachnida</taxon>
        <taxon>Araneae</taxon>
        <taxon>Araneomorphae</taxon>
        <taxon>Entelegynae</taxon>
        <taxon>Eresoidea</taxon>
        <taxon>Eresidae</taxon>
        <taxon>Stegodyphus</taxon>
    </lineage>
</organism>
<dbReference type="Proteomes" id="UP000054359">
    <property type="component" value="Unassembled WGS sequence"/>
</dbReference>
<proteinExistence type="predicted"/>
<accession>A0A087SZ96</accession>